<dbReference type="Pfam" id="PF12686">
    <property type="entry name" value="DUF3800"/>
    <property type="match status" value="1"/>
</dbReference>
<evidence type="ECO:0000313" key="1">
    <source>
        <dbReference type="EMBL" id="MVN19994.1"/>
    </source>
</evidence>
<proteinExistence type="predicted"/>
<comment type="caution">
    <text evidence="1">The sequence shown here is derived from an EMBL/GenBank/DDBJ whole genome shotgun (WGS) entry which is preliminary data.</text>
</comment>
<protein>
    <submittedName>
        <fullName evidence="1">DUF3800 domain-containing protein</fullName>
    </submittedName>
</protein>
<evidence type="ECO:0000313" key="2">
    <source>
        <dbReference type="Proteomes" id="UP000462014"/>
    </source>
</evidence>
<reference evidence="1 2" key="1">
    <citation type="submission" date="2019-12" db="EMBL/GenBank/DDBJ databases">
        <title>Mucilaginibacter sp. HMF7410 genome sequencing and assembly.</title>
        <authorList>
            <person name="Kang H."/>
            <person name="Cha I."/>
            <person name="Kim H."/>
            <person name="Joh K."/>
        </authorList>
    </citation>
    <scope>NUCLEOTIDE SEQUENCE [LARGE SCALE GENOMIC DNA]</scope>
    <source>
        <strain evidence="1 2">HMF7410</strain>
    </source>
</reference>
<dbReference type="AlphaFoldDB" id="A0A7K1SRW1"/>
<keyword evidence="2" id="KW-1185">Reference proteome</keyword>
<dbReference type="EMBL" id="WPIK01000001">
    <property type="protein sequence ID" value="MVN19994.1"/>
    <property type="molecule type" value="Genomic_DNA"/>
</dbReference>
<organism evidence="1 2">
    <name type="scientific">Mucilaginibacter arboris</name>
    <dbReference type="NCBI Taxonomy" id="2682090"/>
    <lineage>
        <taxon>Bacteria</taxon>
        <taxon>Pseudomonadati</taxon>
        <taxon>Bacteroidota</taxon>
        <taxon>Sphingobacteriia</taxon>
        <taxon>Sphingobacteriales</taxon>
        <taxon>Sphingobacteriaceae</taxon>
        <taxon>Mucilaginibacter</taxon>
    </lineage>
</organism>
<dbReference type="Proteomes" id="UP000462014">
    <property type="component" value="Unassembled WGS sequence"/>
</dbReference>
<sequence length="276" mass="32876">MLVEYCIWCDESVKKGKYYSNFYGGVLVQAKDLKYVNSCLQKVCKELFLKDELKWVKVSTAYLEKYKTLMDEFFRLLKSGKVKVRIMFTQNAEKPLGLTNEHLENEYFLLYYQFFKHAFGLPYSNPGLKPVFVRAYFDYLPDTLEKRQQFKEYIKGLQSQRKFQLARIKFRKEDITEVDSKKHLILQCLDIVLGSMAFRLNDLHKEKPQGQKRRGKKTIAKEKLYKHINKYIREIKSGFNIGISTGTNVESDKWEQPYRHWKFTAANVEIDENLYK</sequence>
<accession>A0A7K1SRW1</accession>
<dbReference type="InterPro" id="IPR024524">
    <property type="entry name" value="DUF3800"/>
</dbReference>
<name>A0A7K1SRW1_9SPHI</name>
<gene>
    <name evidence="1" type="ORF">GO621_00410</name>
</gene>